<dbReference type="AlphaFoldDB" id="A0A8H3D2F0"/>
<dbReference type="Proteomes" id="UP000663831">
    <property type="component" value="Unassembled WGS sequence"/>
</dbReference>
<organism evidence="1 2">
    <name type="scientific">Rhizoctonia solani</name>
    <dbReference type="NCBI Taxonomy" id="456999"/>
    <lineage>
        <taxon>Eukaryota</taxon>
        <taxon>Fungi</taxon>
        <taxon>Dikarya</taxon>
        <taxon>Basidiomycota</taxon>
        <taxon>Agaricomycotina</taxon>
        <taxon>Agaricomycetes</taxon>
        <taxon>Cantharellales</taxon>
        <taxon>Ceratobasidiaceae</taxon>
        <taxon>Rhizoctonia</taxon>
    </lineage>
</organism>
<reference evidence="1" key="1">
    <citation type="submission" date="2021-01" db="EMBL/GenBank/DDBJ databases">
        <authorList>
            <person name="Kaushik A."/>
        </authorList>
    </citation>
    <scope>NUCLEOTIDE SEQUENCE</scope>
    <source>
        <strain evidence="1">AG3-1AP</strain>
    </source>
</reference>
<proteinExistence type="predicted"/>
<protein>
    <recommendedName>
        <fullName evidence="3">F-box domain-containing protein</fullName>
    </recommendedName>
</protein>
<evidence type="ECO:0008006" key="3">
    <source>
        <dbReference type="Google" id="ProtNLM"/>
    </source>
</evidence>
<accession>A0A8H3D2F0</accession>
<name>A0A8H3D2F0_9AGAM</name>
<evidence type="ECO:0000313" key="2">
    <source>
        <dbReference type="Proteomes" id="UP000663831"/>
    </source>
</evidence>
<comment type="caution">
    <text evidence="1">The sequence shown here is derived from an EMBL/GenBank/DDBJ whole genome shotgun (WGS) entry which is preliminary data.</text>
</comment>
<dbReference type="EMBL" id="CAJMWV010004981">
    <property type="protein sequence ID" value="CAE6506617.1"/>
    <property type="molecule type" value="Genomic_DNA"/>
</dbReference>
<gene>
    <name evidence="1" type="ORF">RDB_LOCUS125965</name>
</gene>
<sequence length="564" mass="64287">MFDKVDSAYPAIQRWEGAGISLFNALENYLKLCTSLGNESMVDGAPPTYLAARIEAALGSLHTTLGQQLARSQSALNQTRNQMLSPLHNFPEEVLSEIFIHVAFDPLNQSRRSGSHSTRDCVVDVHRAIHNLLAVCTLWRNVAINRGALWSIVPLSDKLKIPQDYKSILDRALHLHKGVELNLFAIMHDDATDISILANRVSQFRTVNIVNTPPHMIRSILTTFTDWHGPNPLRLSQLSVHNQYNQSPLAEDYIMQSFSEQQSFNRLTKNLDLLQIKAASLHWETIAFSARLTTFRLQNVPLGLDVKLAALLGALSSATQLRELKIINVITSRDSTPFQTLVGHSEIWLPNLKTFYTEGLYFNTLRVLLLSIRSRSHHMSFTLTPRSMKFHSLLSSRHEDITSDELCELLRHVPVHSLDLHRKNYLEPVLTAVELEKLIEVLPLLETLYIRTPRLDGDYCMVLERPLELNISTLPSLVHLGFSCLIIMDPEAFRRMVESRSGSLQRVSLAKPYLNRDCADDEEVELDIREEEMIGWLGENVPEYTRNEYYSGSPSFQDIFQERW</sequence>
<evidence type="ECO:0000313" key="1">
    <source>
        <dbReference type="EMBL" id="CAE6506617.1"/>
    </source>
</evidence>